<feature type="transmembrane region" description="Helical" evidence="2">
    <location>
        <begin position="38"/>
        <end position="59"/>
    </location>
</feature>
<accession>A0A6I6GCA1</accession>
<dbReference type="CDD" id="cd03402">
    <property type="entry name" value="SPFH_like_u2"/>
    <property type="match status" value="1"/>
</dbReference>
<name>A0A6I6GCA1_9BACT</name>
<dbReference type="SUPFAM" id="SSF90112">
    <property type="entry name" value="Neurotransmitter-gated ion-channel transmembrane pore"/>
    <property type="match status" value="1"/>
</dbReference>
<feature type="domain" description="Band 7" evidence="3">
    <location>
        <begin position="54"/>
        <end position="220"/>
    </location>
</feature>
<dbReference type="GO" id="GO:0016020">
    <property type="term" value="C:membrane"/>
    <property type="evidence" value="ECO:0007669"/>
    <property type="project" value="UniProtKB-SubCell"/>
</dbReference>
<evidence type="ECO:0000313" key="5">
    <source>
        <dbReference type="Proteomes" id="UP000426027"/>
    </source>
</evidence>
<dbReference type="RefSeq" id="WP_157479715.1">
    <property type="nucleotide sequence ID" value="NZ_CP046566.1"/>
</dbReference>
<keyword evidence="2" id="KW-0812">Transmembrane</keyword>
<dbReference type="SUPFAM" id="SSF117892">
    <property type="entry name" value="Band 7/SPFH domain"/>
    <property type="match status" value="1"/>
</dbReference>
<dbReference type="PANTHER" id="PTHR43446">
    <property type="entry name" value="MEMBRANE PROTEIN-RELATED"/>
    <property type="match status" value="1"/>
</dbReference>
<dbReference type="Proteomes" id="UP000426027">
    <property type="component" value="Chromosome"/>
</dbReference>
<keyword evidence="5" id="KW-1185">Reference proteome</keyword>
<dbReference type="SMART" id="SM00244">
    <property type="entry name" value="PHB"/>
    <property type="match status" value="1"/>
</dbReference>
<dbReference type="Pfam" id="PF01145">
    <property type="entry name" value="Band_7"/>
    <property type="match status" value="1"/>
</dbReference>
<gene>
    <name evidence="4" type="ORF">GLV81_15710</name>
</gene>
<dbReference type="EMBL" id="CP046566">
    <property type="protein sequence ID" value="QGW29363.1"/>
    <property type="molecule type" value="Genomic_DNA"/>
</dbReference>
<evidence type="ECO:0000259" key="3">
    <source>
        <dbReference type="SMART" id="SM00244"/>
    </source>
</evidence>
<keyword evidence="2" id="KW-1133">Transmembrane helix</keyword>
<sequence length="287" mass="31277">MEKIITPRSGWFTLFVSLLLLAAAIVCFVLGADENPALIGAGVVVVLAFTVAVSGFIAIEPNSSRVLTLFGKYVGTVSSNGFFWVNPFFTKKKISLRANNLDTKPIKVNDKHGNPIMIGAVVVWKVENAYKAAFEVDNYQSFVETQSEAAIRKLAGAYAYDNFEHDTEEITLRSSSTEVNDMLEHEVTERLAIAGIQVIEARLSHLAYSTEIAGAMLQRQQATAIVAARAKIVEGAVGMVEMALEQLSKKEIVQLDEERKAAMVSNLMVVLCSERSAQPVVNAGSLY</sequence>
<evidence type="ECO:0000313" key="4">
    <source>
        <dbReference type="EMBL" id="QGW29363.1"/>
    </source>
</evidence>
<dbReference type="PANTHER" id="PTHR43446:SF1">
    <property type="entry name" value="BAND 7 DOMAIN-CONTAINING PROTEIN"/>
    <property type="match status" value="1"/>
</dbReference>
<evidence type="ECO:0000256" key="2">
    <source>
        <dbReference type="SAM" id="Phobius"/>
    </source>
</evidence>
<feature type="transmembrane region" description="Helical" evidence="2">
    <location>
        <begin position="12"/>
        <end position="32"/>
    </location>
</feature>
<proteinExistence type="predicted"/>
<organism evidence="4 5">
    <name type="scientific">Phnomibacter ginsenosidimutans</name>
    <dbReference type="NCBI Taxonomy" id="2676868"/>
    <lineage>
        <taxon>Bacteria</taxon>
        <taxon>Pseudomonadati</taxon>
        <taxon>Bacteroidota</taxon>
        <taxon>Chitinophagia</taxon>
        <taxon>Chitinophagales</taxon>
        <taxon>Chitinophagaceae</taxon>
        <taxon>Phnomibacter</taxon>
    </lineage>
</organism>
<dbReference type="InterPro" id="IPR001107">
    <property type="entry name" value="Band_7"/>
</dbReference>
<keyword evidence="2" id="KW-0472">Membrane</keyword>
<dbReference type="Gene3D" id="3.30.479.30">
    <property type="entry name" value="Band 7 domain"/>
    <property type="match status" value="1"/>
</dbReference>
<dbReference type="GO" id="GO:0006811">
    <property type="term" value="P:monoatomic ion transport"/>
    <property type="evidence" value="ECO:0007669"/>
    <property type="project" value="InterPro"/>
</dbReference>
<evidence type="ECO:0000256" key="1">
    <source>
        <dbReference type="ARBA" id="ARBA00004167"/>
    </source>
</evidence>
<reference evidence="4 5" key="1">
    <citation type="submission" date="2019-11" db="EMBL/GenBank/DDBJ databases">
        <authorList>
            <person name="Im W.T."/>
        </authorList>
    </citation>
    <scope>NUCLEOTIDE SEQUENCE [LARGE SCALE GENOMIC DNA]</scope>
    <source>
        <strain evidence="4 5">SB-02</strain>
    </source>
</reference>
<dbReference type="KEGG" id="fls:GLV81_15710"/>
<dbReference type="AlphaFoldDB" id="A0A6I6GCA1"/>
<dbReference type="InterPro" id="IPR036013">
    <property type="entry name" value="Band_7/SPFH_dom_sf"/>
</dbReference>
<comment type="subcellular location">
    <subcellularLocation>
        <location evidence="1">Membrane</location>
        <topology evidence="1">Single-pass membrane protein</topology>
    </subcellularLocation>
</comment>
<dbReference type="InterPro" id="IPR036719">
    <property type="entry name" value="Neuro-gated_channel_TM_sf"/>
</dbReference>
<protein>
    <submittedName>
        <fullName evidence="4">SPFH domain-containing protein</fullName>
    </submittedName>
</protein>